<feature type="non-terminal residue" evidence="1">
    <location>
        <position position="1"/>
    </location>
</feature>
<dbReference type="AlphaFoldDB" id="A0A9X6XUJ7"/>
<evidence type="ECO:0000313" key="1">
    <source>
        <dbReference type="EMBL" id="PDZ93739.1"/>
    </source>
</evidence>
<dbReference type="RefSeq" id="WP_205753471.1">
    <property type="nucleotide sequence ID" value="NZ_NVMX01000491.1"/>
</dbReference>
<organism evidence="1 2">
    <name type="scientific">Bacillus cereus</name>
    <dbReference type="NCBI Taxonomy" id="1396"/>
    <lineage>
        <taxon>Bacteria</taxon>
        <taxon>Bacillati</taxon>
        <taxon>Bacillota</taxon>
        <taxon>Bacilli</taxon>
        <taxon>Bacillales</taxon>
        <taxon>Bacillaceae</taxon>
        <taxon>Bacillus</taxon>
        <taxon>Bacillus cereus group</taxon>
    </lineage>
</organism>
<sequence length="106" mass="12058">SYTYQGEGIDKGPVWGLLGARLTGASTQLGLKNLYKFAGIDDYDYTWRIEGSKYPNYYSVSLSGRSASYLEYQGLNNYVYLKHTSDYLFNPNPMPDSLQWTFVPAE</sequence>
<dbReference type="Proteomes" id="UP000219922">
    <property type="component" value="Unassembled WGS sequence"/>
</dbReference>
<gene>
    <name evidence="1" type="ORF">CON36_37625</name>
</gene>
<protein>
    <submittedName>
        <fullName evidence="1">Uncharacterized protein</fullName>
    </submittedName>
</protein>
<name>A0A9X6XUJ7_BACCE</name>
<evidence type="ECO:0000313" key="2">
    <source>
        <dbReference type="Proteomes" id="UP000219922"/>
    </source>
</evidence>
<comment type="caution">
    <text evidence="1">The sequence shown here is derived from an EMBL/GenBank/DDBJ whole genome shotgun (WGS) entry which is preliminary data.</text>
</comment>
<accession>A0A9X6XUJ7</accession>
<reference evidence="1 2" key="1">
    <citation type="submission" date="2017-09" db="EMBL/GenBank/DDBJ databases">
        <title>Large-scale bioinformatics analysis of Bacillus genomes uncovers conserved roles of natural products in bacterial physiology.</title>
        <authorList>
            <consortium name="Agbiome Team Llc"/>
            <person name="Bleich R.M."/>
            <person name="Grubbs K.J."/>
            <person name="Santa Maria K.C."/>
            <person name="Allen S.E."/>
            <person name="Farag S."/>
            <person name="Shank E.A."/>
            <person name="Bowers A."/>
        </authorList>
    </citation>
    <scope>NUCLEOTIDE SEQUENCE [LARGE SCALE GENOMIC DNA]</scope>
    <source>
        <strain evidence="1 2">AFS092789</strain>
    </source>
</reference>
<dbReference type="EMBL" id="NVMX01000491">
    <property type="protein sequence ID" value="PDZ93739.1"/>
    <property type="molecule type" value="Genomic_DNA"/>
</dbReference>
<proteinExistence type="predicted"/>